<dbReference type="Gene3D" id="3.90.180.10">
    <property type="entry name" value="Medium-chain alcohol dehydrogenases, catalytic domain"/>
    <property type="match status" value="1"/>
</dbReference>
<dbReference type="PANTHER" id="PTHR43677">
    <property type="entry name" value="SHORT-CHAIN DEHYDROGENASE/REDUCTASE"/>
    <property type="match status" value="1"/>
</dbReference>
<dbReference type="InterPro" id="IPR013154">
    <property type="entry name" value="ADH-like_N"/>
</dbReference>
<dbReference type="InterPro" id="IPR013149">
    <property type="entry name" value="ADH-like_C"/>
</dbReference>
<dbReference type="InterPro" id="IPR036291">
    <property type="entry name" value="NAD(P)-bd_dom_sf"/>
</dbReference>
<gene>
    <name evidence="2" type="ORF">KC729_12535</name>
</gene>
<accession>A0A956M0U7</accession>
<dbReference type="Pfam" id="PF00107">
    <property type="entry name" value="ADH_zinc_N"/>
    <property type="match status" value="1"/>
</dbReference>
<dbReference type="SUPFAM" id="SSF50129">
    <property type="entry name" value="GroES-like"/>
    <property type="match status" value="1"/>
</dbReference>
<protein>
    <submittedName>
        <fullName evidence="2">Oxidoreductase</fullName>
    </submittedName>
</protein>
<proteinExistence type="predicted"/>
<reference evidence="2" key="2">
    <citation type="journal article" date="2021" name="Microbiome">
        <title>Successional dynamics and alternative stable states in a saline activated sludge microbial community over 9 years.</title>
        <authorList>
            <person name="Wang Y."/>
            <person name="Ye J."/>
            <person name="Ju F."/>
            <person name="Liu L."/>
            <person name="Boyd J.A."/>
            <person name="Deng Y."/>
            <person name="Parks D.H."/>
            <person name="Jiang X."/>
            <person name="Yin X."/>
            <person name="Woodcroft B.J."/>
            <person name="Tyson G.W."/>
            <person name="Hugenholtz P."/>
            <person name="Polz M.F."/>
            <person name="Zhang T."/>
        </authorList>
    </citation>
    <scope>NUCLEOTIDE SEQUENCE</scope>
    <source>
        <strain evidence="2">HKST-UBA01</strain>
    </source>
</reference>
<dbReference type="EMBL" id="JAGQHR010000403">
    <property type="protein sequence ID" value="MCA9728507.1"/>
    <property type="molecule type" value="Genomic_DNA"/>
</dbReference>
<name>A0A956M0U7_UNCEI</name>
<dbReference type="SUPFAM" id="SSF51735">
    <property type="entry name" value="NAD(P)-binding Rossmann-fold domains"/>
    <property type="match status" value="1"/>
</dbReference>
<feature type="domain" description="Enoyl reductase (ER)" evidence="1">
    <location>
        <begin position="23"/>
        <end position="333"/>
    </location>
</feature>
<dbReference type="SMART" id="SM00829">
    <property type="entry name" value="PKS_ER"/>
    <property type="match status" value="1"/>
</dbReference>
<dbReference type="AlphaFoldDB" id="A0A956M0U7"/>
<sequence>MGLGKGESVESFRALVLEKAGDGIRCGFRTIEPAALPPGEVLIEVTHSSLNYKDGLAVTGKGKIARSYPMVPGIDLAGVVRESESPAFAAGDPVLATGWGLGEIQFGGYAELARVPAEKLTPLPNGLDAPRAMALGTAGFTAVLAVQTLEEHGLRPGTGPILVTGATGGVGSLATHLLSKQGHEIVAVTGRTELTPFLEKLGASRILPRQELARTSKPLESEQWAGAVDTVGGEMLTTMLAQMKRAAGVACCGNARGPELHTTVFPFILRGVALLGIDSNWCPTERRVLLWQRLAADVDLDLLDSLTRTVPFSDIPEAAAQIVDGKLHGRTVIAVRDDTPHTAARKS</sequence>
<evidence type="ECO:0000313" key="2">
    <source>
        <dbReference type="EMBL" id="MCA9728507.1"/>
    </source>
</evidence>
<dbReference type="InterPro" id="IPR020843">
    <property type="entry name" value="ER"/>
</dbReference>
<comment type="caution">
    <text evidence="2">The sequence shown here is derived from an EMBL/GenBank/DDBJ whole genome shotgun (WGS) entry which is preliminary data.</text>
</comment>
<organism evidence="2 3">
    <name type="scientific">Eiseniibacteriota bacterium</name>
    <dbReference type="NCBI Taxonomy" id="2212470"/>
    <lineage>
        <taxon>Bacteria</taxon>
        <taxon>Candidatus Eiseniibacteriota</taxon>
    </lineage>
</organism>
<dbReference type="Proteomes" id="UP000697710">
    <property type="component" value="Unassembled WGS sequence"/>
</dbReference>
<dbReference type="NCBIfam" id="TIGR02823">
    <property type="entry name" value="oxido_YhdH"/>
    <property type="match status" value="1"/>
</dbReference>
<dbReference type="PANTHER" id="PTHR43677:SF1">
    <property type="entry name" value="ACRYLYL-COA REDUCTASE ACUI-RELATED"/>
    <property type="match status" value="1"/>
</dbReference>
<evidence type="ECO:0000313" key="3">
    <source>
        <dbReference type="Proteomes" id="UP000697710"/>
    </source>
</evidence>
<dbReference type="GO" id="GO:0043957">
    <property type="term" value="F:acryloyl-CoA reductase (NADPH) activity"/>
    <property type="evidence" value="ECO:0007669"/>
    <property type="project" value="TreeGrafter"/>
</dbReference>
<dbReference type="CDD" id="cd08288">
    <property type="entry name" value="MDR_yhdh"/>
    <property type="match status" value="1"/>
</dbReference>
<reference evidence="2" key="1">
    <citation type="submission" date="2020-04" db="EMBL/GenBank/DDBJ databases">
        <authorList>
            <person name="Zhang T."/>
        </authorList>
    </citation>
    <scope>NUCLEOTIDE SEQUENCE</scope>
    <source>
        <strain evidence="2">HKST-UBA01</strain>
    </source>
</reference>
<dbReference type="InterPro" id="IPR011032">
    <property type="entry name" value="GroES-like_sf"/>
</dbReference>
<dbReference type="Gene3D" id="3.40.50.720">
    <property type="entry name" value="NAD(P)-binding Rossmann-like Domain"/>
    <property type="match status" value="1"/>
</dbReference>
<dbReference type="InterPro" id="IPR014188">
    <property type="entry name" value="Acrylyl-CoA_reductase_AcuI"/>
</dbReference>
<dbReference type="InterPro" id="IPR051397">
    <property type="entry name" value="Zn-ADH-like_protein"/>
</dbReference>
<dbReference type="Pfam" id="PF08240">
    <property type="entry name" value="ADH_N"/>
    <property type="match status" value="1"/>
</dbReference>
<evidence type="ECO:0000259" key="1">
    <source>
        <dbReference type="SMART" id="SM00829"/>
    </source>
</evidence>